<reference evidence="1 2" key="1">
    <citation type="submission" date="2019-09" db="EMBL/GenBank/DDBJ databases">
        <title>Pimelobacter sp. isolated from Paulinella.</title>
        <authorList>
            <person name="Jeong S.E."/>
        </authorList>
    </citation>
    <scope>NUCLEOTIDE SEQUENCE [LARGE SCALE GENOMIC DNA]</scope>
    <source>
        <strain evidence="1 2">Pch-N</strain>
    </source>
</reference>
<dbReference type="EMBL" id="WBVM01000002">
    <property type="protein sequence ID" value="KAB2809524.1"/>
    <property type="molecule type" value="Genomic_DNA"/>
</dbReference>
<sequence length="104" mass="11371">MTTVISGRHSDDEHRTQVLVETEGRQVRFDVVEIPDGTYGYSRAERELAEAGGPSVRVGLWAQPASYRWLVEVFAGAGVGDAQVSRVLAAVRAGAGTKEFRFVY</sequence>
<gene>
    <name evidence="1" type="ORF">F9L07_21160</name>
</gene>
<dbReference type="Proteomes" id="UP000449906">
    <property type="component" value="Unassembled WGS sequence"/>
</dbReference>
<comment type="caution">
    <text evidence="1">The sequence shown here is derived from an EMBL/GenBank/DDBJ whole genome shotgun (WGS) entry which is preliminary data.</text>
</comment>
<proteinExistence type="predicted"/>
<organism evidence="1 2">
    <name type="scientific">Nocardioides simplex</name>
    <name type="common">Arthrobacter simplex</name>
    <dbReference type="NCBI Taxonomy" id="2045"/>
    <lineage>
        <taxon>Bacteria</taxon>
        <taxon>Bacillati</taxon>
        <taxon>Actinomycetota</taxon>
        <taxon>Actinomycetes</taxon>
        <taxon>Propionibacteriales</taxon>
        <taxon>Nocardioidaceae</taxon>
        <taxon>Pimelobacter</taxon>
    </lineage>
</organism>
<evidence type="ECO:0000313" key="2">
    <source>
        <dbReference type="Proteomes" id="UP000449906"/>
    </source>
</evidence>
<evidence type="ECO:0000313" key="1">
    <source>
        <dbReference type="EMBL" id="KAB2809524.1"/>
    </source>
</evidence>
<accession>A0A7J5DW21</accession>
<dbReference type="AlphaFoldDB" id="A0A7J5DW21"/>
<name>A0A7J5DW21_NOCSI</name>
<protein>
    <submittedName>
        <fullName evidence="1">Uncharacterized protein</fullName>
    </submittedName>
</protein>
<dbReference type="RefSeq" id="WP_151581702.1">
    <property type="nucleotide sequence ID" value="NZ_CP182503.1"/>
</dbReference>